<evidence type="ECO:0000313" key="1">
    <source>
        <dbReference type="EMBL" id="KAK3879513.1"/>
    </source>
</evidence>
<evidence type="ECO:0000313" key="2">
    <source>
        <dbReference type="Proteomes" id="UP001286313"/>
    </source>
</evidence>
<keyword evidence="2" id="KW-1185">Reference proteome</keyword>
<dbReference type="Proteomes" id="UP001286313">
    <property type="component" value="Unassembled WGS sequence"/>
</dbReference>
<protein>
    <submittedName>
        <fullName evidence="1">Uncharacterized protein</fullName>
    </submittedName>
</protein>
<comment type="caution">
    <text evidence="1">The sequence shown here is derived from an EMBL/GenBank/DDBJ whole genome shotgun (WGS) entry which is preliminary data.</text>
</comment>
<dbReference type="AlphaFoldDB" id="A0AAE1FXA7"/>
<gene>
    <name evidence="1" type="ORF">Pcinc_015923</name>
</gene>
<sequence length="121" mass="13886">MGQHLMDAQKFHAVVRALPVEIFYIVQSRLEESVPTTYMELKDIISRALGKTKAVYMEQLDLMQADGRPLSTILRHMKQLNAAARTLFPLDFIHLCLSRPHTMRGSFHTNSSGQQRPMRYG</sequence>
<organism evidence="1 2">
    <name type="scientific">Petrolisthes cinctipes</name>
    <name type="common">Flat porcelain crab</name>
    <dbReference type="NCBI Taxonomy" id="88211"/>
    <lineage>
        <taxon>Eukaryota</taxon>
        <taxon>Metazoa</taxon>
        <taxon>Ecdysozoa</taxon>
        <taxon>Arthropoda</taxon>
        <taxon>Crustacea</taxon>
        <taxon>Multicrustacea</taxon>
        <taxon>Malacostraca</taxon>
        <taxon>Eumalacostraca</taxon>
        <taxon>Eucarida</taxon>
        <taxon>Decapoda</taxon>
        <taxon>Pleocyemata</taxon>
        <taxon>Anomura</taxon>
        <taxon>Galatheoidea</taxon>
        <taxon>Porcellanidae</taxon>
        <taxon>Petrolisthes</taxon>
    </lineage>
</organism>
<dbReference type="EMBL" id="JAWQEG010001435">
    <property type="protein sequence ID" value="KAK3879513.1"/>
    <property type="molecule type" value="Genomic_DNA"/>
</dbReference>
<proteinExistence type="predicted"/>
<reference evidence="1" key="1">
    <citation type="submission" date="2023-10" db="EMBL/GenBank/DDBJ databases">
        <title>Genome assemblies of two species of porcelain crab, Petrolisthes cinctipes and Petrolisthes manimaculis (Anomura: Porcellanidae).</title>
        <authorList>
            <person name="Angst P."/>
        </authorList>
    </citation>
    <scope>NUCLEOTIDE SEQUENCE</scope>
    <source>
        <strain evidence="1">PB745_01</strain>
        <tissue evidence="1">Gill</tissue>
    </source>
</reference>
<accession>A0AAE1FXA7</accession>
<name>A0AAE1FXA7_PETCI</name>